<dbReference type="Pfam" id="PF10958">
    <property type="entry name" value="DUF2759"/>
    <property type="match status" value="1"/>
</dbReference>
<accession>A0AAW9AAD2</accession>
<feature type="transmembrane region" description="Helical" evidence="1">
    <location>
        <begin position="6"/>
        <end position="23"/>
    </location>
</feature>
<gene>
    <name evidence="2" type="ORF">QTL97_10400</name>
</gene>
<dbReference type="InterPro" id="IPR024490">
    <property type="entry name" value="DUF2759"/>
</dbReference>
<evidence type="ECO:0000313" key="2">
    <source>
        <dbReference type="EMBL" id="MDW0117345.1"/>
    </source>
</evidence>
<evidence type="ECO:0000313" key="3">
    <source>
        <dbReference type="Proteomes" id="UP001271648"/>
    </source>
</evidence>
<sequence>MNASLILMVIFGLVAILSVVGTVQGFKERNILSIVFNLAAAVIFGGFTIATLVFGGYPATLH</sequence>
<dbReference type="Proteomes" id="UP001271648">
    <property type="component" value="Unassembled WGS sequence"/>
</dbReference>
<keyword evidence="1" id="KW-0472">Membrane</keyword>
<name>A0AAW9AAD2_9BACL</name>
<organism evidence="2 3">
    <name type="scientific">Sporosarcina thermotolerans</name>
    <dbReference type="NCBI Taxonomy" id="633404"/>
    <lineage>
        <taxon>Bacteria</taxon>
        <taxon>Bacillati</taxon>
        <taxon>Bacillota</taxon>
        <taxon>Bacilli</taxon>
        <taxon>Bacillales</taxon>
        <taxon>Caryophanaceae</taxon>
        <taxon>Sporosarcina</taxon>
    </lineage>
</organism>
<evidence type="ECO:0000256" key="1">
    <source>
        <dbReference type="SAM" id="Phobius"/>
    </source>
</evidence>
<protein>
    <submittedName>
        <fullName evidence="2">DUF2759 family protein</fullName>
    </submittedName>
</protein>
<comment type="caution">
    <text evidence="2">The sequence shown here is derived from an EMBL/GenBank/DDBJ whole genome shotgun (WGS) entry which is preliminary data.</text>
</comment>
<reference evidence="2 3" key="1">
    <citation type="submission" date="2023-06" db="EMBL/GenBank/DDBJ databases">
        <title>Sporosarcina sp. nov., isolated from Korean traditional fermented seafood 'Jeotgal'.</title>
        <authorList>
            <person name="Yang A.I."/>
            <person name="Shin N.-R."/>
        </authorList>
    </citation>
    <scope>NUCLEOTIDE SEQUENCE [LARGE SCALE GENOMIC DNA]</scope>
    <source>
        <strain evidence="2 3">KCTC43456</strain>
    </source>
</reference>
<dbReference type="RefSeq" id="WP_283732200.1">
    <property type="nucleotide sequence ID" value="NZ_CP125968.1"/>
</dbReference>
<proteinExistence type="predicted"/>
<dbReference type="AlphaFoldDB" id="A0AAW9AAD2"/>
<feature type="transmembrane region" description="Helical" evidence="1">
    <location>
        <begin position="35"/>
        <end position="57"/>
    </location>
</feature>
<keyword evidence="1" id="KW-1133">Transmembrane helix</keyword>
<keyword evidence="1" id="KW-0812">Transmembrane</keyword>
<dbReference type="EMBL" id="JAUBDJ010000005">
    <property type="protein sequence ID" value="MDW0117345.1"/>
    <property type="molecule type" value="Genomic_DNA"/>
</dbReference>
<keyword evidence="3" id="KW-1185">Reference proteome</keyword>